<proteinExistence type="predicted"/>
<evidence type="ECO:0000259" key="1">
    <source>
        <dbReference type="Pfam" id="PF12706"/>
    </source>
</evidence>
<keyword evidence="2" id="KW-0378">Hydrolase</keyword>
<dbReference type="PANTHER" id="PTHR42663:SF4">
    <property type="entry name" value="SLL1036 PROTEIN"/>
    <property type="match status" value="1"/>
</dbReference>
<dbReference type="SUPFAM" id="SSF56281">
    <property type="entry name" value="Metallo-hydrolase/oxidoreductase"/>
    <property type="match status" value="1"/>
</dbReference>
<dbReference type="Gene3D" id="3.60.15.10">
    <property type="entry name" value="Ribonuclease Z/Hydroxyacylglutathione hydrolase-like"/>
    <property type="match status" value="1"/>
</dbReference>
<organism evidence="2">
    <name type="scientific">Desulfobacca acetoxidans</name>
    <dbReference type="NCBI Taxonomy" id="60893"/>
    <lineage>
        <taxon>Bacteria</taxon>
        <taxon>Pseudomonadati</taxon>
        <taxon>Thermodesulfobacteriota</taxon>
        <taxon>Desulfobaccia</taxon>
        <taxon>Desulfobaccales</taxon>
        <taxon>Desulfobaccaceae</taxon>
        <taxon>Desulfobacca</taxon>
    </lineage>
</organism>
<feature type="domain" description="Metallo-beta-lactamase" evidence="1">
    <location>
        <begin position="37"/>
        <end position="239"/>
    </location>
</feature>
<comment type="caution">
    <text evidence="2">The sequence shown here is derived from an EMBL/GenBank/DDBJ whole genome shotgun (WGS) entry which is preliminary data.</text>
</comment>
<dbReference type="InterPro" id="IPR036866">
    <property type="entry name" value="RibonucZ/Hydroxyglut_hydro"/>
</dbReference>
<sequence>MEIRFWGTRGSIPSPGPHTLEFGGNTTCVEVLFNSGRRIVIDAGTGIRALGQHLKTRVATVRFHLLLTHNHWDHLLGLPFFEPIYREDSEILIDGWPLAFQALIRIFDDHLGDGFFPVGFDQLKARISFINRLARGPLVLDGVQIDAIPVNHPQGCLGFRFREENQTMVFITDNELGQEGGRPFHDFVMFARDCDLLIHDAQYLPEEIAEHRGWGHSTYEEAVRLALEAGARRLVLTHHDPGRSDAEVKRIVQRARKIASRRRPVLKIDAAREGACYFLPELVSAPSRVSAPRFGGS</sequence>
<evidence type="ECO:0000313" key="2">
    <source>
        <dbReference type="EMBL" id="HGB13642.1"/>
    </source>
</evidence>
<dbReference type="GO" id="GO:0016787">
    <property type="term" value="F:hydrolase activity"/>
    <property type="evidence" value="ECO:0007669"/>
    <property type="project" value="UniProtKB-KW"/>
</dbReference>
<dbReference type="AlphaFoldDB" id="A0A7C3SHF3"/>
<accession>A0A7C3SHF3</accession>
<reference evidence="2" key="1">
    <citation type="journal article" date="2020" name="mSystems">
        <title>Genome- and Community-Level Interaction Insights into Carbon Utilization and Element Cycling Functions of Hydrothermarchaeota in Hydrothermal Sediment.</title>
        <authorList>
            <person name="Zhou Z."/>
            <person name="Liu Y."/>
            <person name="Xu W."/>
            <person name="Pan J."/>
            <person name="Luo Z.H."/>
            <person name="Li M."/>
        </authorList>
    </citation>
    <scope>NUCLEOTIDE SEQUENCE [LARGE SCALE GENOMIC DNA]</scope>
    <source>
        <strain evidence="2">SpSt-776</strain>
    </source>
</reference>
<name>A0A7C3SHF3_9BACT</name>
<dbReference type="CDD" id="cd07715">
    <property type="entry name" value="TaR3-like_MBL-fold"/>
    <property type="match status" value="1"/>
</dbReference>
<dbReference type="Pfam" id="PF12706">
    <property type="entry name" value="Lactamase_B_2"/>
    <property type="match status" value="1"/>
</dbReference>
<dbReference type="PANTHER" id="PTHR42663">
    <property type="entry name" value="HYDROLASE C777.06C-RELATED-RELATED"/>
    <property type="match status" value="1"/>
</dbReference>
<gene>
    <name evidence="2" type="ORF">ENV62_00140</name>
</gene>
<dbReference type="EMBL" id="DTHB01000004">
    <property type="protein sequence ID" value="HGB13642.1"/>
    <property type="molecule type" value="Genomic_DNA"/>
</dbReference>
<dbReference type="InterPro" id="IPR001279">
    <property type="entry name" value="Metallo-B-lactamas"/>
</dbReference>
<protein>
    <submittedName>
        <fullName evidence="2">MBL fold metallo-hydrolase</fullName>
    </submittedName>
</protein>